<evidence type="ECO:0000313" key="4">
    <source>
        <dbReference type="Proteomes" id="UP000792457"/>
    </source>
</evidence>
<dbReference type="Proteomes" id="UP000792457">
    <property type="component" value="Unassembled WGS sequence"/>
</dbReference>
<protein>
    <recommendedName>
        <fullName evidence="2">Nose resistant-to-fluoxetine protein N-terminal domain-containing protein</fullName>
    </recommendedName>
</protein>
<keyword evidence="4" id="KW-1185">Reference proteome</keyword>
<feature type="domain" description="Nose resistant-to-fluoxetine protein N-terminal" evidence="2">
    <location>
        <begin position="26"/>
        <end position="182"/>
    </location>
</feature>
<dbReference type="GO" id="GO:0016747">
    <property type="term" value="F:acyltransferase activity, transferring groups other than amino-acyl groups"/>
    <property type="evidence" value="ECO:0007669"/>
    <property type="project" value="InterPro"/>
</dbReference>
<feature type="transmembrane region" description="Helical" evidence="1">
    <location>
        <begin position="270"/>
        <end position="291"/>
    </location>
</feature>
<feature type="transmembrane region" description="Helical" evidence="1">
    <location>
        <begin position="497"/>
        <end position="515"/>
    </location>
</feature>
<feature type="transmembrane region" description="Helical" evidence="1">
    <location>
        <begin position="467"/>
        <end position="485"/>
    </location>
</feature>
<keyword evidence="1" id="KW-0812">Transmembrane</keyword>
<keyword evidence="1" id="KW-1133">Transmembrane helix</keyword>
<dbReference type="PANTHER" id="PTHR11161:SF4">
    <property type="entry name" value="DROP DEAD"/>
    <property type="match status" value="1"/>
</dbReference>
<dbReference type="Pfam" id="PF01757">
    <property type="entry name" value="Acyl_transf_3"/>
    <property type="match status" value="1"/>
</dbReference>
<feature type="transmembrane region" description="Helical" evidence="1">
    <location>
        <begin position="570"/>
        <end position="590"/>
    </location>
</feature>
<sequence>MAPKHNGYLPSLPMFPPFAPTSSHATELCRIHSKIFLNEVKELKMWALKMYDASAKLPSGLLHGNVNQYGDFDECLSIDEVLDKSKYKLEDHKIMGKYCLSNIDIHTEDQNSNIIRHLQSHHMLKSNITDPGHRLPRFSSINWAFCIPSSCSATDLQKSVQDVLNNHSSSFEMSLSVTVNPQMCYTKHSWKSNIDIPTVICFTLLAALLLLTLYATAVDIRRYNQNMANENSWKLVNCPSDLLELKRNFKELFSLSSSSDDIQCIHGIRFLNALALLLSHKSIALFFNPFVNRTSMTVGLSYKWTVIARTAIIYTDSFVMISGLLTAYAFIKDLDKTKKLNVLQKYKTRLMRLTPNFIAVILLCTYILVPLGSGPQWNLVVKHHSDLCKSYMWRNFLYIHNYFGFKDMCLTHTHQLGMEMQLFLFSPLIVYLLWRWSDVGLSCIIINSDYSDSVSQLFATATNSYILPTHRVTSYLFGIGMGVFLRRMEKNITLSKFQVFLGWSLTLAMGLWAMMGPTQITSMDYVYKHHEAANYMAFSPVFWCIFVSWAIFATVTGYGGFFGDFLSWRGFVVSTRIAYSLYLIQFPIFFYNVGRKRTAEFYDLGVLFNIMELAFVVLASVVLTVLVDLPFQNLRKIRSSKAFGNL</sequence>
<reference evidence="3" key="1">
    <citation type="submission" date="2013-04" db="EMBL/GenBank/DDBJ databases">
        <authorList>
            <person name="Qu J."/>
            <person name="Murali S.C."/>
            <person name="Bandaranaike D."/>
            <person name="Bellair M."/>
            <person name="Blankenburg K."/>
            <person name="Chao H."/>
            <person name="Dinh H."/>
            <person name="Doddapaneni H."/>
            <person name="Downs B."/>
            <person name="Dugan-Rocha S."/>
            <person name="Elkadiri S."/>
            <person name="Gnanaolivu R.D."/>
            <person name="Hernandez B."/>
            <person name="Javaid M."/>
            <person name="Jayaseelan J.C."/>
            <person name="Lee S."/>
            <person name="Li M."/>
            <person name="Ming W."/>
            <person name="Munidasa M."/>
            <person name="Muniz J."/>
            <person name="Nguyen L."/>
            <person name="Ongeri F."/>
            <person name="Osuji N."/>
            <person name="Pu L.-L."/>
            <person name="Puazo M."/>
            <person name="Qu C."/>
            <person name="Quiroz J."/>
            <person name="Raj R."/>
            <person name="Weissenberger G."/>
            <person name="Xin Y."/>
            <person name="Zou X."/>
            <person name="Han Y."/>
            <person name="Richards S."/>
            <person name="Worley K."/>
            <person name="Muzny D."/>
            <person name="Gibbs R."/>
        </authorList>
    </citation>
    <scope>NUCLEOTIDE SEQUENCE</scope>
    <source>
        <strain evidence="3">Sampled in the wild</strain>
    </source>
</reference>
<evidence type="ECO:0000313" key="3">
    <source>
        <dbReference type="EMBL" id="KAG8222358.1"/>
    </source>
</evidence>
<feature type="transmembrane region" description="Helical" evidence="1">
    <location>
        <begin position="535"/>
        <end position="558"/>
    </location>
</feature>
<dbReference type="PANTHER" id="PTHR11161">
    <property type="entry name" value="O-ACYLTRANSFERASE"/>
    <property type="match status" value="1"/>
</dbReference>
<evidence type="ECO:0000256" key="1">
    <source>
        <dbReference type="SAM" id="Phobius"/>
    </source>
</evidence>
<gene>
    <name evidence="3" type="ORF">J437_LFUL015954</name>
</gene>
<feature type="transmembrane region" description="Helical" evidence="1">
    <location>
        <begin position="196"/>
        <end position="217"/>
    </location>
</feature>
<dbReference type="AlphaFoldDB" id="A0A8K0JY27"/>
<evidence type="ECO:0000259" key="2">
    <source>
        <dbReference type="SMART" id="SM00703"/>
    </source>
</evidence>
<dbReference type="InterPro" id="IPR006621">
    <property type="entry name" value="Nose-resist-to-fluoxetine_N"/>
</dbReference>
<keyword evidence="1" id="KW-0472">Membrane</keyword>
<feature type="transmembrane region" description="Helical" evidence="1">
    <location>
        <begin position="352"/>
        <end position="371"/>
    </location>
</feature>
<organism evidence="3 4">
    <name type="scientific">Ladona fulva</name>
    <name type="common">Scarce chaser dragonfly</name>
    <name type="synonym">Libellula fulva</name>
    <dbReference type="NCBI Taxonomy" id="123851"/>
    <lineage>
        <taxon>Eukaryota</taxon>
        <taxon>Metazoa</taxon>
        <taxon>Ecdysozoa</taxon>
        <taxon>Arthropoda</taxon>
        <taxon>Hexapoda</taxon>
        <taxon>Insecta</taxon>
        <taxon>Pterygota</taxon>
        <taxon>Palaeoptera</taxon>
        <taxon>Odonata</taxon>
        <taxon>Epiprocta</taxon>
        <taxon>Anisoptera</taxon>
        <taxon>Libelluloidea</taxon>
        <taxon>Libellulidae</taxon>
        <taxon>Ladona</taxon>
    </lineage>
</organism>
<dbReference type="EMBL" id="KZ308131">
    <property type="protein sequence ID" value="KAG8222358.1"/>
    <property type="molecule type" value="Genomic_DNA"/>
</dbReference>
<dbReference type="InterPro" id="IPR002656">
    <property type="entry name" value="Acyl_transf_3_dom"/>
</dbReference>
<comment type="caution">
    <text evidence="3">The sequence shown here is derived from an EMBL/GenBank/DDBJ whole genome shotgun (WGS) entry which is preliminary data.</text>
</comment>
<dbReference type="Pfam" id="PF20146">
    <property type="entry name" value="NRF"/>
    <property type="match status" value="1"/>
</dbReference>
<dbReference type="SMART" id="SM00703">
    <property type="entry name" value="NRF"/>
    <property type="match status" value="1"/>
</dbReference>
<feature type="transmembrane region" description="Helical" evidence="1">
    <location>
        <begin position="610"/>
        <end position="631"/>
    </location>
</feature>
<accession>A0A8K0JY27</accession>
<dbReference type="OrthoDB" id="4794873at2759"/>
<dbReference type="InterPro" id="IPR052728">
    <property type="entry name" value="O2_lipid_transport_reg"/>
</dbReference>
<feature type="transmembrane region" description="Helical" evidence="1">
    <location>
        <begin position="311"/>
        <end position="331"/>
    </location>
</feature>
<name>A0A8K0JY27_LADFU</name>
<reference evidence="3" key="2">
    <citation type="submission" date="2017-10" db="EMBL/GenBank/DDBJ databases">
        <title>Ladona fulva Genome sequencing and assembly.</title>
        <authorList>
            <person name="Murali S."/>
            <person name="Richards S."/>
            <person name="Bandaranaike D."/>
            <person name="Bellair M."/>
            <person name="Blankenburg K."/>
            <person name="Chao H."/>
            <person name="Dinh H."/>
            <person name="Doddapaneni H."/>
            <person name="Dugan-Rocha S."/>
            <person name="Elkadiri S."/>
            <person name="Gnanaolivu R."/>
            <person name="Hernandez B."/>
            <person name="Skinner E."/>
            <person name="Javaid M."/>
            <person name="Lee S."/>
            <person name="Li M."/>
            <person name="Ming W."/>
            <person name="Munidasa M."/>
            <person name="Muniz J."/>
            <person name="Nguyen L."/>
            <person name="Hughes D."/>
            <person name="Osuji N."/>
            <person name="Pu L.-L."/>
            <person name="Puazo M."/>
            <person name="Qu C."/>
            <person name="Quiroz J."/>
            <person name="Raj R."/>
            <person name="Weissenberger G."/>
            <person name="Xin Y."/>
            <person name="Zou X."/>
            <person name="Han Y."/>
            <person name="Worley K."/>
            <person name="Muzny D."/>
            <person name="Gibbs R."/>
        </authorList>
    </citation>
    <scope>NUCLEOTIDE SEQUENCE</scope>
    <source>
        <strain evidence="3">Sampled in the wild</strain>
    </source>
</reference>
<proteinExistence type="predicted"/>